<keyword evidence="1" id="KW-0812">Transmembrane</keyword>
<name>A0A419N7C0_9GAMM</name>
<keyword evidence="1" id="KW-0472">Membrane</keyword>
<keyword evidence="3" id="KW-1185">Reference proteome</keyword>
<evidence type="ECO:0000256" key="1">
    <source>
        <dbReference type="SAM" id="Phobius"/>
    </source>
</evidence>
<dbReference type="EMBL" id="RAHH01000016">
    <property type="protein sequence ID" value="RJT43277.1"/>
    <property type="molecule type" value="Genomic_DNA"/>
</dbReference>
<organism evidence="2 3">
    <name type="scientific">Rahnella woolbedingensis</name>
    <dbReference type="NCBI Taxonomy" id="1510574"/>
    <lineage>
        <taxon>Bacteria</taxon>
        <taxon>Pseudomonadati</taxon>
        <taxon>Pseudomonadota</taxon>
        <taxon>Gammaproteobacteria</taxon>
        <taxon>Enterobacterales</taxon>
        <taxon>Yersiniaceae</taxon>
        <taxon>Rahnella</taxon>
    </lineage>
</organism>
<dbReference type="OrthoDB" id="6058926at2"/>
<reference evidence="2 3" key="1">
    <citation type="submission" date="2018-09" db="EMBL/GenBank/DDBJ databases">
        <authorList>
            <person name="Le Fleche-Mateos A."/>
        </authorList>
    </citation>
    <scope>NUCLEOTIDE SEQUENCE [LARGE SCALE GENOMIC DNA]</scope>
    <source>
        <strain evidence="2 3">DSM 27399</strain>
    </source>
</reference>
<feature type="transmembrane region" description="Helical" evidence="1">
    <location>
        <begin position="35"/>
        <end position="61"/>
    </location>
</feature>
<dbReference type="AlphaFoldDB" id="A0A419N7C0"/>
<proteinExistence type="predicted"/>
<gene>
    <name evidence="2" type="ORF">D6C13_14835</name>
</gene>
<feature type="transmembrane region" description="Helical" evidence="1">
    <location>
        <begin position="87"/>
        <end position="112"/>
    </location>
</feature>
<dbReference type="RefSeq" id="WP_120133498.1">
    <property type="nucleotide sequence ID" value="NZ_RAHH01000016.1"/>
</dbReference>
<evidence type="ECO:0000313" key="3">
    <source>
        <dbReference type="Proteomes" id="UP000284908"/>
    </source>
</evidence>
<evidence type="ECO:0000313" key="2">
    <source>
        <dbReference type="EMBL" id="RJT43277.1"/>
    </source>
</evidence>
<comment type="caution">
    <text evidence="2">The sequence shown here is derived from an EMBL/GenBank/DDBJ whole genome shotgun (WGS) entry which is preliminary data.</text>
</comment>
<protein>
    <submittedName>
        <fullName evidence="2">Uncharacterized protein</fullName>
    </submittedName>
</protein>
<sequence length="273" mass="31257">MATAVFMVLMVCGYWYTTRDISSRFKLKRTFGWDVYFLVALYGCIFVLQGVLVIALVYLALWGISEVVNWLPEIPHLHQDVHYHRDFINWSFLGIQAPVVIMLGVSVMLCLVRTTWSPGLRLNTAGRKQLYKQLTRANGVEGLLYQCMEEGDMVFITLQSRRVYIGMVHTARCETSSSDNVVVIPMVSGYRDKDTLELRVEHNYARYYQEHGITPVSDPVNALKFRKVILLSQIETLSLFDPSSACAFEKLIPMIEEENQRKIGEKDARGQTS</sequence>
<dbReference type="Proteomes" id="UP000284908">
    <property type="component" value="Unassembled WGS sequence"/>
</dbReference>
<accession>A0A419N7C0</accession>
<keyword evidence="1" id="KW-1133">Transmembrane helix</keyword>